<proteinExistence type="predicted"/>
<gene>
    <name evidence="1" type="ORF">METZ01_LOCUS222243</name>
</gene>
<name>A0A382G3D3_9ZZZZ</name>
<dbReference type="AlphaFoldDB" id="A0A382G3D3"/>
<reference evidence="1" key="1">
    <citation type="submission" date="2018-05" db="EMBL/GenBank/DDBJ databases">
        <authorList>
            <person name="Lanie J.A."/>
            <person name="Ng W.-L."/>
            <person name="Kazmierczak K.M."/>
            <person name="Andrzejewski T.M."/>
            <person name="Davidsen T.M."/>
            <person name="Wayne K.J."/>
            <person name="Tettelin H."/>
            <person name="Glass J.I."/>
            <person name="Rusch D."/>
            <person name="Podicherti R."/>
            <person name="Tsui H.-C.T."/>
            <person name="Winkler M.E."/>
        </authorList>
    </citation>
    <scope>NUCLEOTIDE SEQUENCE</scope>
</reference>
<accession>A0A382G3D3</accession>
<sequence length="71" mass="7861">MAIETRSELCPHHWVIDTPNGPTSIGTCKMCGEKQEFVNSLMSVGWEKVTSYGRTVNSTQISTAEKTLTKN</sequence>
<evidence type="ECO:0000313" key="1">
    <source>
        <dbReference type="EMBL" id="SVB69389.1"/>
    </source>
</evidence>
<dbReference type="EMBL" id="UINC01053179">
    <property type="protein sequence ID" value="SVB69389.1"/>
    <property type="molecule type" value="Genomic_DNA"/>
</dbReference>
<organism evidence="1">
    <name type="scientific">marine metagenome</name>
    <dbReference type="NCBI Taxonomy" id="408172"/>
    <lineage>
        <taxon>unclassified sequences</taxon>
        <taxon>metagenomes</taxon>
        <taxon>ecological metagenomes</taxon>
    </lineage>
</organism>
<protein>
    <submittedName>
        <fullName evidence="1">Uncharacterized protein</fullName>
    </submittedName>
</protein>